<dbReference type="GO" id="GO:0005886">
    <property type="term" value="C:plasma membrane"/>
    <property type="evidence" value="ECO:0007669"/>
    <property type="project" value="InterPro"/>
</dbReference>
<evidence type="ECO:0000313" key="3">
    <source>
        <dbReference type="Proteomes" id="UP000518288"/>
    </source>
</evidence>
<dbReference type="Pfam" id="PF10099">
    <property type="entry name" value="RskA_C"/>
    <property type="match status" value="1"/>
</dbReference>
<evidence type="ECO:0000313" key="2">
    <source>
        <dbReference type="EMBL" id="NYG32720.1"/>
    </source>
</evidence>
<keyword evidence="3" id="KW-1185">Reference proteome</keyword>
<reference evidence="2 3" key="1">
    <citation type="submission" date="2020-07" db="EMBL/GenBank/DDBJ databases">
        <title>Genomic Encyclopedia of Archaeal and Bacterial Type Strains, Phase II (KMG-II): from individual species to whole genera.</title>
        <authorList>
            <person name="Goeker M."/>
        </authorList>
    </citation>
    <scope>NUCLEOTIDE SEQUENCE [LARGE SCALE GENOMIC DNA]</scope>
    <source>
        <strain evidence="2 3">DSM 21226</strain>
    </source>
</reference>
<comment type="caution">
    <text evidence="2">The sequence shown here is derived from an EMBL/GenBank/DDBJ whole genome shotgun (WGS) entry which is preliminary data.</text>
</comment>
<dbReference type="GO" id="GO:0016989">
    <property type="term" value="F:sigma factor antagonist activity"/>
    <property type="evidence" value="ECO:0007669"/>
    <property type="project" value="TreeGrafter"/>
</dbReference>
<gene>
    <name evidence="2" type="ORF">BDD16_001706</name>
</gene>
<dbReference type="GO" id="GO:0006417">
    <property type="term" value="P:regulation of translation"/>
    <property type="evidence" value="ECO:0007669"/>
    <property type="project" value="TreeGrafter"/>
</dbReference>
<feature type="domain" description="Anti-sigma K factor RskA C-terminal" evidence="1">
    <location>
        <begin position="108"/>
        <end position="233"/>
    </location>
</feature>
<dbReference type="PANTHER" id="PTHR37461:SF1">
    <property type="entry name" value="ANTI-SIGMA-K FACTOR RSKA"/>
    <property type="match status" value="1"/>
</dbReference>
<proteinExistence type="predicted"/>
<dbReference type="PANTHER" id="PTHR37461">
    <property type="entry name" value="ANTI-SIGMA-K FACTOR RSKA"/>
    <property type="match status" value="1"/>
</dbReference>
<dbReference type="AlphaFoldDB" id="A0A7Y9R017"/>
<sequence length="242" mass="25636">MNAPLTTPEDRDAAAGEYVLGTLSAEEHAAFVQQLAVDDDLQARVYAWQDRLLGLARHAAPVDPPATLWPRIEQRLGATPLPATARPVAPANQPSWRLVRLWQSASGFAAAAAVALAVLLVQQPPADAPAGPRYLAVLQGPDKDTGWVVEVTAGDRVRLVPIGTTAEPPEGKTLQFWTKAEGATGPTSLGLVRTGAVYELPAQKLPQIGERQLFELTLEPAGGSPIGRPTGPVLFLGKSVRM</sequence>
<dbReference type="RefSeq" id="WP_310732811.1">
    <property type="nucleotide sequence ID" value="NZ_CAXYYM010000026.1"/>
</dbReference>
<organism evidence="2 3">
    <name type="scientific">Sphaerotilus montanus</name>
    <dbReference type="NCBI Taxonomy" id="522889"/>
    <lineage>
        <taxon>Bacteria</taxon>
        <taxon>Pseudomonadati</taxon>
        <taxon>Pseudomonadota</taxon>
        <taxon>Betaproteobacteria</taxon>
        <taxon>Burkholderiales</taxon>
        <taxon>Sphaerotilaceae</taxon>
        <taxon>Sphaerotilus</taxon>
    </lineage>
</organism>
<accession>A0A7Y9R017</accession>
<protein>
    <submittedName>
        <fullName evidence="2">Anti-sigma-K factor RskA</fullName>
    </submittedName>
</protein>
<dbReference type="EMBL" id="JACCFH010000001">
    <property type="protein sequence ID" value="NYG32720.1"/>
    <property type="molecule type" value="Genomic_DNA"/>
</dbReference>
<dbReference type="InterPro" id="IPR051474">
    <property type="entry name" value="Anti-sigma-K/W_factor"/>
</dbReference>
<name>A0A7Y9R017_9BURK</name>
<evidence type="ECO:0000259" key="1">
    <source>
        <dbReference type="Pfam" id="PF10099"/>
    </source>
</evidence>
<dbReference type="InterPro" id="IPR018764">
    <property type="entry name" value="RskA_C"/>
</dbReference>
<dbReference type="Proteomes" id="UP000518288">
    <property type="component" value="Unassembled WGS sequence"/>
</dbReference>